<keyword evidence="7" id="KW-1185">Reference proteome</keyword>
<keyword evidence="2 6" id="KW-0378">Hydrolase</keyword>
<dbReference type="InterPro" id="IPR001394">
    <property type="entry name" value="Peptidase_C19_UCH"/>
</dbReference>
<dbReference type="Pfam" id="PF04781">
    <property type="entry name" value="DUF627"/>
    <property type="match status" value="1"/>
</dbReference>
<dbReference type="InterPro" id="IPR028889">
    <property type="entry name" value="USP"/>
</dbReference>
<evidence type="ECO:0000313" key="6">
    <source>
        <dbReference type="EMBL" id="EXC34221.1"/>
    </source>
</evidence>
<accession>W9SJ25</accession>
<feature type="compositionally biased region" description="Low complexity" evidence="4">
    <location>
        <begin position="16"/>
        <end position="46"/>
    </location>
</feature>
<evidence type="ECO:0000256" key="3">
    <source>
        <dbReference type="SAM" id="Coils"/>
    </source>
</evidence>
<proteinExistence type="predicted"/>
<evidence type="ECO:0000259" key="5">
    <source>
        <dbReference type="PROSITE" id="PS50235"/>
    </source>
</evidence>
<dbReference type="STRING" id="981085.W9SJ25"/>
<dbReference type="GO" id="GO:0004843">
    <property type="term" value="F:cysteine-type deubiquitinase activity"/>
    <property type="evidence" value="ECO:0007669"/>
    <property type="project" value="InterPro"/>
</dbReference>
<protein>
    <submittedName>
        <fullName evidence="6">Inactive ubiquitin carboxyl-terminal hydrolase 54</fullName>
    </submittedName>
</protein>
<dbReference type="SUPFAM" id="SSF48452">
    <property type="entry name" value="TPR-like"/>
    <property type="match status" value="1"/>
</dbReference>
<feature type="region of interest" description="Disordered" evidence="4">
    <location>
        <begin position="1143"/>
        <end position="1219"/>
    </location>
</feature>
<dbReference type="InterPro" id="IPR006866">
    <property type="entry name" value="DUF627_N"/>
</dbReference>
<feature type="coiled-coil region" evidence="3">
    <location>
        <begin position="1037"/>
        <end position="1069"/>
    </location>
</feature>
<dbReference type="InterPro" id="IPR038765">
    <property type="entry name" value="Papain-like_cys_pep_sf"/>
</dbReference>
<dbReference type="InterPro" id="IPR006865">
    <property type="entry name" value="DUF629"/>
</dbReference>
<name>W9SJ25_9ROSA</name>
<keyword evidence="1" id="KW-0833">Ubl conjugation pathway</keyword>
<evidence type="ECO:0000313" key="7">
    <source>
        <dbReference type="Proteomes" id="UP000030645"/>
    </source>
</evidence>
<dbReference type="GO" id="GO:0016579">
    <property type="term" value="P:protein deubiquitination"/>
    <property type="evidence" value="ECO:0007669"/>
    <property type="project" value="InterPro"/>
</dbReference>
<feature type="compositionally biased region" description="Polar residues" evidence="4">
    <location>
        <begin position="48"/>
        <end position="60"/>
    </location>
</feature>
<dbReference type="InterPro" id="IPR013087">
    <property type="entry name" value="Znf_C2H2_type"/>
</dbReference>
<reference evidence="7" key="1">
    <citation type="submission" date="2013-01" db="EMBL/GenBank/DDBJ databases">
        <title>Draft Genome Sequence of a Mulberry Tree, Morus notabilis C.K. Schneid.</title>
        <authorList>
            <person name="He N."/>
            <person name="Zhao S."/>
        </authorList>
    </citation>
    <scope>NUCLEOTIDE SEQUENCE</scope>
</reference>
<dbReference type="CDD" id="cd02257">
    <property type="entry name" value="Peptidase_C19"/>
    <property type="match status" value="1"/>
</dbReference>
<dbReference type="PROSITE" id="PS50235">
    <property type="entry name" value="USP_3"/>
    <property type="match status" value="1"/>
</dbReference>
<dbReference type="InterPro" id="IPR052398">
    <property type="entry name" value="Ubiquitin_hydrolase_53/54"/>
</dbReference>
<dbReference type="Gene3D" id="1.25.40.10">
    <property type="entry name" value="Tetratricopeptide repeat domain"/>
    <property type="match status" value="1"/>
</dbReference>
<feature type="compositionally biased region" description="Polar residues" evidence="4">
    <location>
        <begin position="1143"/>
        <end position="1159"/>
    </location>
</feature>
<feature type="region of interest" description="Disordered" evidence="4">
    <location>
        <begin position="1262"/>
        <end position="1286"/>
    </location>
</feature>
<feature type="compositionally biased region" description="Basic residues" evidence="4">
    <location>
        <begin position="1178"/>
        <end position="1188"/>
    </location>
</feature>
<dbReference type="PROSITE" id="PS00028">
    <property type="entry name" value="ZINC_FINGER_C2H2_1"/>
    <property type="match status" value="1"/>
</dbReference>
<evidence type="ECO:0000256" key="1">
    <source>
        <dbReference type="ARBA" id="ARBA00022786"/>
    </source>
</evidence>
<dbReference type="PANTHER" id="PTHR22975:SF9">
    <property type="entry name" value="ECHINUS SPLICE FORM 3"/>
    <property type="match status" value="1"/>
</dbReference>
<feature type="domain" description="USP" evidence="5">
    <location>
        <begin position="1300"/>
        <end position="1633"/>
    </location>
</feature>
<evidence type="ECO:0000256" key="4">
    <source>
        <dbReference type="SAM" id="MobiDB-lite"/>
    </source>
</evidence>
<dbReference type="Pfam" id="PF00443">
    <property type="entry name" value="UCH"/>
    <property type="match status" value="1"/>
</dbReference>
<gene>
    <name evidence="6" type="ORF">L484_010091</name>
</gene>
<feature type="compositionally biased region" description="Basic and acidic residues" evidence="4">
    <location>
        <begin position="971"/>
        <end position="980"/>
    </location>
</feature>
<dbReference type="EMBL" id="KE346348">
    <property type="protein sequence ID" value="EXC34221.1"/>
    <property type="molecule type" value="Genomic_DNA"/>
</dbReference>
<dbReference type="eggNOG" id="KOG1887">
    <property type="taxonomic scope" value="Eukaryota"/>
</dbReference>
<dbReference type="Gene3D" id="3.90.70.10">
    <property type="entry name" value="Cysteine proteinases"/>
    <property type="match status" value="1"/>
</dbReference>
<evidence type="ECO:0000256" key="2">
    <source>
        <dbReference type="ARBA" id="ARBA00022801"/>
    </source>
</evidence>
<dbReference type="SUPFAM" id="SSF54001">
    <property type="entry name" value="Cysteine proteinases"/>
    <property type="match status" value="1"/>
</dbReference>
<dbReference type="Proteomes" id="UP000030645">
    <property type="component" value="Unassembled WGS sequence"/>
</dbReference>
<feature type="region of interest" description="Disordered" evidence="4">
    <location>
        <begin position="308"/>
        <end position="343"/>
    </location>
</feature>
<sequence>MGNKKRNPAWRPKTPAAAAAAAEQVVAAAAATTGNDESSAAEPAPSRSGETPSSISQSKIESWPSAEPDGSGSPSYSAVKLECERALTALRRGNHTKALRLMKESSQRYENSPHSALVHRVQGTVCVKVASLIDDQTTKNRHLRNAVEAARRAVELSPNSIEFAHFYANLLYEVANDAKDYEEAVRECERALVIENPVDPAKESLQDESQQKLSSVEDRIGHVHNELRQLIQKSNIASISSWMKNLGNGDEKFRLIPIRRVAEDPMEVRLVQARRPNEIKKATKTLEERRKEIEVRVAAARLLQQKSEVPQLENGGDMADKGLDSSSVSGQRVGDRRKSRKVGSSSERRDFVRSFWNSISIDAKKELLRIRVSDIKEHFGSLKDSLANEVLSEALSFAESNRSWKFWVCCSCNDRFSDSESHYHHVQEHMGSLLPKMQSVLPQNVDNEWIEMLLKCSWKPLDVSAAVEMLRNQTRCKDSAFVDHTGNFDDCSKDMLDSSLEKQNLGDISGDSTVESTNDVKIPNIEPRECHEDNRSMAYSSLSDNWPVSDDSECAKLLERIHSLFEVLFRHRCLAASHLNRVIQFAMDELQSIASGSQLLNHGVEQTPMCICFMGSSQLKKILKFLQDVSQSCGLGRYSEKSSNLLVDANKGSQSLEIKERIVLNGDASFLLLDESLLSSESAKDNAAAATSAIDSNAAGDITNSNALLSWIFAGPTSGEELASWVHAKEEKAREGVEILQMLEKEFHQLQSLCERKCERLGHEEALQAVEDLCVEEAKRRENDRELIYQSFDSVLKKRREELLESENDMMILGSRIELDAISNVLKEAETLNVNQFGYEESYGSANSQLPDLESGEYDDWRAKDYLHQVDTCVEVAIQRQKEQLYVELSKIDAQIMRSVTGMQQLEAKVEPAAAHDFRSILLPLVKSYLRAHLEDLAEKDATEKSDAAREAFLAELALDSKKAVKGGNDNLRHTQEKTKDKRKNKDYKKAKDSKVIGVSEPQRFHDEADDSVSFPVAHDGDHPDSEIVVTVNGDELKQQEEELRRIELEEEERKLEETLEYQRRIENEAKQKLLAEQQKKATQAYSEKVADGQHDGYLESSSVGLGVHEQFKPSMQENLANNLEGLQSGTPNHSALPIKSATVSTTQTTSNEDQTNILQGLPDGGISDDGFLPADRRARRKGRRQRGSSKVADGKHQTLSSRESVEVGSSCVDGGLKEEDNGAKTLRQMHVDADDEERFQADLKRAMRQSLDTFQAHQKIPPVSTLKSPQRISGEVDNSGAVPSDVQASNMNRVDVLGTGLKNEVGEYNCFLNVIIQSLWHVRRFRDEFLRRSTSEHVHVGDPCVICALKEIFSALSIASTDTRREAVAPTSLRTALSNLYPNSNFFKEGQMNDASEVLAAIFDCLHQSFTPGSSVSDTASVASSNTSSWDCVNEDCIAHSIFGMNIFERMNCYNCELQSRYLKYTSFFHNINASALRTMKIMCSESSFDELLNLVEMNHQLTCNPDYGGCGKLNYIHHILSSSPPHVFTTVLGWQNTCENVEDITATLRALNDEIDISVLYRGLDPRNRHSLVSVVCYYGQHYHCFAYSHDHGRWIMYDDNTVKVVGSWTDVLKSCEKGHLQPQVLFFEAVN</sequence>
<feature type="region of interest" description="Disordered" evidence="4">
    <location>
        <begin position="1"/>
        <end position="77"/>
    </location>
</feature>
<feature type="region of interest" description="Disordered" evidence="4">
    <location>
        <begin position="965"/>
        <end position="1027"/>
    </location>
</feature>
<organism evidence="6 7">
    <name type="scientific">Morus notabilis</name>
    <dbReference type="NCBI Taxonomy" id="981085"/>
    <lineage>
        <taxon>Eukaryota</taxon>
        <taxon>Viridiplantae</taxon>
        <taxon>Streptophyta</taxon>
        <taxon>Embryophyta</taxon>
        <taxon>Tracheophyta</taxon>
        <taxon>Spermatophyta</taxon>
        <taxon>Magnoliopsida</taxon>
        <taxon>eudicotyledons</taxon>
        <taxon>Gunneridae</taxon>
        <taxon>Pentapetalae</taxon>
        <taxon>rosids</taxon>
        <taxon>fabids</taxon>
        <taxon>Rosales</taxon>
        <taxon>Moraceae</taxon>
        <taxon>Moreae</taxon>
        <taxon>Morus</taxon>
    </lineage>
</organism>
<dbReference type="Pfam" id="PF04780">
    <property type="entry name" value="DUF629"/>
    <property type="match status" value="1"/>
</dbReference>
<dbReference type="InterPro" id="IPR011990">
    <property type="entry name" value="TPR-like_helical_dom_sf"/>
</dbReference>
<dbReference type="PANTHER" id="PTHR22975">
    <property type="entry name" value="UBIQUITIN SPECIFIC PROTEINASE"/>
    <property type="match status" value="1"/>
</dbReference>
<keyword evidence="3" id="KW-0175">Coiled coil</keyword>